<reference evidence="1 2" key="1">
    <citation type="journal article" date="2015" name="Sci. Rep.">
        <title>Chromosome-level genome map provides insights into diverse defense mechanisms in the medicinal fungus Ganoderma sinense.</title>
        <authorList>
            <person name="Zhu Y."/>
            <person name="Xu J."/>
            <person name="Sun C."/>
            <person name="Zhou S."/>
            <person name="Xu H."/>
            <person name="Nelson D.R."/>
            <person name="Qian J."/>
            <person name="Song J."/>
            <person name="Luo H."/>
            <person name="Xiang L."/>
            <person name="Li Y."/>
            <person name="Xu Z."/>
            <person name="Ji A."/>
            <person name="Wang L."/>
            <person name="Lu S."/>
            <person name="Hayward A."/>
            <person name="Sun W."/>
            <person name="Li X."/>
            <person name="Schwartz D.C."/>
            <person name="Wang Y."/>
            <person name="Chen S."/>
        </authorList>
    </citation>
    <scope>NUCLEOTIDE SEQUENCE [LARGE SCALE GENOMIC DNA]</scope>
    <source>
        <strain evidence="1 2">ZZ0214-1</strain>
    </source>
</reference>
<evidence type="ECO:0000313" key="2">
    <source>
        <dbReference type="Proteomes" id="UP000230002"/>
    </source>
</evidence>
<dbReference type="EMBL" id="AYKW01000023">
    <property type="protein sequence ID" value="PIL28461.1"/>
    <property type="molecule type" value="Genomic_DNA"/>
</dbReference>
<accession>A0A2G8S3X3</accession>
<dbReference type="AlphaFoldDB" id="A0A2G8S3X3"/>
<evidence type="ECO:0000313" key="1">
    <source>
        <dbReference type="EMBL" id="PIL28461.1"/>
    </source>
</evidence>
<dbReference type="STRING" id="1077348.A0A2G8S3X3"/>
<dbReference type="OrthoDB" id="2740528at2759"/>
<gene>
    <name evidence="1" type="ORF">GSI_08499</name>
</gene>
<dbReference type="Proteomes" id="UP000230002">
    <property type="component" value="Unassembled WGS sequence"/>
</dbReference>
<name>A0A2G8S3X3_9APHY</name>
<proteinExistence type="predicted"/>
<organism evidence="1 2">
    <name type="scientific">Ganoderma sinense ZZ0214-1</name>
    <dbReference type="NCBI Taxonomy" id="1077348"/>
    <lineage>
        <taxon>Eukaryota</taxon>
        <taxon>Fungi</taxon>
        <taxon>Dikarya</taxon>
        <taxon>Basidiomycota</taxon>
        <taxon>Agaricomycotina</taxon>
        <taxon>Agaricomycetes</taxon>
        <taxon>Polyporales</taxon>
        <taxon>Polyporaceae</taxon>
        <taxon>Ganoderma</taxon>
    </lineage>
</organism>
<sequence>MRVLDTETGQFAEIDPEAIDPSDFLAFRRKTLYAILSHTWDAEGEQTYEELKKIQQRYASPSSGIRPVLIRT</sequence>
<comment type="caution">
    <text evidence="1">The sequence shown here is derived from an EMBL/GenBank/DDBJ whole genome shotgun (WGS) entry which is preliminary data.</text>
</comment>
<keyword evidence="2" id="KW-1185">Reference proteome</keyword>
<protein>
    <submittedName>
        <fullName evidence="1">Uncharacterized protein</fullName>
    </submittedName>
</protein>